<keyword evidence="5" id="KW-1185">Reference proteome</keyword>
<dbReference type="InterPro" id="IPR045055">
    <property type="entry name" value="DNA2/NAM7-like"/>
</dbReference>
<dbReference type="GeneID" id="6995658"/>
<proteinExistence type="predicted"/>
<dbReference type="InterPro" id="IPR041677">
    <property type="entry name" value="DNA2/NAM7_AAA_11"/>
</dbReference>
<feature type="domain" description="DNA2/NAM7 helicase helicase" evidence="1">
    <location>
        <begin position="809"/>
        <end position="1122"/>
    </location>
</feature>
<gene>
    <name evidence="4" type="ORF">CMU_018330</name>
</gene>
<dbReference type="InterPro" id="IPR048966">
    <property type="entry name" value="Aquarius_b-barrel"/>
</dbReference>
<organism evidence="4 5">
    <name type="scientific">Cryptosporidium muris (strain RN66)</name>
    <dbReference type="NCBI Taxonomy" id="441375"/>
    <lineage>
        <taxon>Eukaryota</taxon>
        <taxon>Sar</taxon>
        <taxon>Alveolata</taxon>
        <taxon>Apicomplexa</taxon>
        <taxon>Conoidasida</taxon>
        <taxon>Coccidia</taxon>
        <taxon>Eucoccidiorida</taxon>
        <taxon>Eimeriorina</taxon>
        <taxon>Cryptosporidiidae</taxon>
        <taxon>Cryptosporidium</taxon>
    </lineage>
</organism>
<dbReference type="Pfam" id="PF13087">
    <property type="entry name" value="AAA_12"/>
    <property type="match status" value="1"/>
</dbReference>
<dbReference type="GO" id="GO:0071013">
    <property type="term" value="C:catalytic step 2 spliceosome"/>
    <property type="evidence" value="ECO:0007669"/>
    <property type="project" value="TreeGrafter"/>
</dbReference>
<evidence type="ECO:0000259" key="3">
    <source>
        <dbReference type="Pfam" id="PF21143"/>
    </source>
</evidence>
<evidence type="ECO:0000259" key="1">
    <source>
        <dbReference type="Pfam" id="PF13086"/>
    </source>
</evidence>
<dbReference type="CDD" id="cd18808">
    <property type="entry name" value="SF1_C_Upf1"/>
    <property type="match status" value="1"/>
</dbReference>
<dbReference type="InterPro" id="IPR041679">
    <property type="entry name" value="DNA2/NAM7-like_C"/>
</dbReference>
<dbReference type="PANTHER" id="PTHR10887:SF5">
    <property type="entry name" value="RNA HELICASE AQUARIUS"/>
    <property type="match status" value="1"/>
</dbReference>
<dbReference type="PANTHER" id="PTHR10887">
    <property type="entry name" value="DNA2/NAM7 HELICASE FAMILY"/>
    <property type="match status" value="1"/>
</dbReference>
<feature type="domain" description="RNA helicase aquarius beta-barrel" evidence="3">
    <location>
        <begin position="573"/>
        <end position="743"/>
    </location>
</feature>
<evidence type="ECO:0000313" key="4">
    <source>
        <dbReference type="EMBL" id="EEA06076.1"/>
    </source>
</evidence>
<sequence length="1391" mass="162549">MELSDPKLNSLLSEIGIFGDFNVELSIVERNIVNIENLYTNYLSSNPSKKILSILDYYGYLERILITHFDKLIKFPDLEKPVCLSIANLVLYKSFHNENQKIYMWNLKDSEYKLKYKAIFFKSLSNVISIFFGTLEFEARYCDNLKNSTNYRSLSTYEKYVLVSLINIFFQYYEIEYVKEFILKCCNPYLWTYTPRYLYDNSRFYLDKQLDLEKFKPQFIPVIPIIILYFLEQMDQSRDITNNEKVNNSLGSLSFLGLNFSQFENDQDVDYRYNQIDLINSGQVETLETWRYLQSCLHLLLSLISQKFTRMILLPFLCSIFFISRCKLSKWFFSRQGRLYFRPFVEMLNFYIQYFPYNSDEQYKRISDFQMCLFKKWNSSEEYMSQNIPEDLLTSPPRIIGNPEEFNRLIKQVPTDIIRSIAIELGIFPIGVDKFEELYFWKPNVNIHSMQESDKLDRIYFIQILSDYLTLNNSFAYHISNIAILPSENLIWDPLLSASISSLEINHTLLDDINFAFPQLNLEYLDINDFLFRNFLLLRLDSYHQVREDLEDVIARLDPQIDNENRDLSLERTTSIIFRGYSRFAIPIHSFSILYISSPRLGSSTLDEVCVEFVLNLKDISPEIALEWDYLKKKDVLFLVSMTMPSIHKTESNIDNYSFVDLYGVNLVRGCIIVDILDEAGVSINSSKNEEPKGTWRVIRALLDSVVVNEDKKLLRQSQDIKEYRNKLNLLDLYSNFNIVIRRDPKKNNFYTTLNNIKNFLIGGPNSESLISDIWFQSLILGNLPKENTYKKLENNIELLSGPENIIFTEEQARAIYSSLNKGITIICGPPGTGKTDIASNVLSQLCNSNSNERIVVIAHSNHALNNLFEKILMYSTIPTDRLLRLGYSNLDGIEKNKTIDLSRDFSLDGRIKYILGMKESLLLSAKYILMSVKCVPIDETHITCSSFNILYKHFIVPVVEELEISLKEYSQKSQELTEDYCRQFLFSQYWLDYVGCKLKNSLDYLECLKNIKSVFTQLEEIEFMEILTTNHDRGQYILSKYSKVIAMTCRYAISHLEYLRELNLGITTVIIEEAAQITDAESILPLFINQTHNTISKNINDKTPNRLIFIGDNKQLAPTVTHPLLKRYSNLDQSLFERLLRLDHPCIFLSKQGRCRSTILHLFSHNYYPILTSMPHIQDIKFQKCISGIYYEYQFVDIEQGIESQPMPYFYQNLLEAEFVVALYMYLRSVGYPSSSIAILTPYIGQVNLINDIISQRCSWNPHFGKPLKVTSIDHFQGRQSEIIILSLVRTKHIGYLKDLRRWNVALSRATLGLYIVGNWKLFSRCLELKILIEILEKRSKNLIVLPNEPFQSNRSIYDGIEVKDTLNITNHKDLWSLVQTKINSRSEVN</sequence>
<name>B6AD72_CRYMR</name>
<reference evidence="4" key="1">
    <citation type="submission" date="2008-06" db="EMBL/GenBank/DDBJ databases">
        <authorList>
            <person name="Lorenzi H."/>
            <person name="Inman J."/>
            <person name="Miller J."/>
            <person name="Schobel S."/>
            <person name="Amedeo P."/>
            <person name="Caler E.V."/>
            <person name="da Silva J."/>
        </authorList>
    </citation>
    <scope>NUCLEOTIDE SEQUENCE [LARGE SCALE GENOMIC DNA]</scope>
    <source>
        <strain evidence="4">RN66</strain>
    </source>
</reference>
<dbReference type="Proteomes" id="UP000001460">
    <property type="component" value="Unassembled WGS sequence"/>
</dbReference>
<dbReference type="STRING" id="441375.B6AD72"/>
<dbReference type="GO" id="GO:0003729">
    <property type="term" value="F:mRNA binding"/>
    <property type="evidence" value="ECO:0007669"/>
    <property type="project" value="TreeGrafter"/>
</dbReference>
<protein>
    <submittedName>
        <fullName evidence="4">Uncharacterized protein</fullName>
    </submittedName>
</protein>
<dbReference type="Pfam" id="PF13086">
    <property type="entry name" value="AAA_11"/>
    <property type="match status" value="1"/>
</dbReference>
<accession>B6AD72</accession>
<dbReference type="InterPro" id="IPR027417">
    <property type="entry name" value="P-loop_NTPase"/>
</dbReference>
<dbReference type="eggNOG" id="KOG1806">
    <property type="taxonomic scope" value="Eukaryota"/>
</dbReference>
<evidence type="ECO:0000259" key="2">
    <source>
        <dbReference type="Pfam" id="PF13087"/>
    </source>
</evidence>
<evidence type="ECO:0000313" key="5">
    <source>
        <dbReference type="Proteomes" id="UP000001460"/>
    </source>
</evidence>
<dbReference type="InterPro" id="IPR047187">
    <property type="entry name" value="SF1_C_Upf1"/>
</dbReference>
<dbReference type="VEuPathDB" id="CryptoDB:CMU_018330"/>
<dbReference type="SUPFAM" id="SSF52540">
    <property type="entry name" value="P-loop containing nucleoside triphosphate hydrolases"/>
    <property type="match status" value="2"/>
</dbReference>
<feature type="domain" description="DNA2/NAM7 helicase-like C-terminal" evidence="2">
    <location>
        <begin position="1132"/>
        <end position="1320"/>
    </location>
</feature>
<dbReference type="RefSeq" id="XP_002140425.1">
    <property type="nucleotide sequence ID" value="XM_002140389.1"/>
</dbReference>
<dbReference type="Gene3D" id="3.40.50.300">
    <property type="entry name" value="P-loop containing nucleotide triphosphate hydrolases"/>
    <property type="match status" value="2"/>
</dbReference>
<dbReference type="EMBL" id="DS989728">
    <property type="protein sequence ID" value="EEA06076.1"/>
    <property type="molecule type" value="Genomic_DNA"/>
</dbReference>
<dbReference type="OrthoDB" id="331550at2759"/>
<dbReference type="OMA" id="DETHITC"/>
<dbReference type="Pfam" id="PF21143">
    <property type="entry name" value="Aquarius_N_2nd"/>
    <property type="match status" value="1"/>
</dbReference>
<dbReference type="GO" id="GO:0004386">
    <property type="term" value="F:helicase activity"/>
    <property type="evidence" value="ECO:0007669"/>
    <property type="project" value="InterPro"/>
</dbReference>